<dbReference type="SMART" id="SM00450">
    <property type="entry name" value="RHOD"/>
    <property type="match status" value="1"/>
</dbReference>
<dbReference type="PROSITE" id="PS50056">
    <property type="entry name" value="TYR_PHOSPHATASE_2"/>
    <property type="match status" value="1"/>
</dbReference>
<evidence type="ECO:0000259" key="4">
    <source>
        <dbReference type="PROSITE" id="PS50055"/>
    </source>
</evidence>
<feature type="domain" description="Rhodanese" evidence="6">
    <location>
        <begin position="126"/>
        <end position="242"/>
    </location>
</feature>
<comment type="caution">
    <text evidence="7">The sequence shown here is derived from an EMBL/GenBank/DDBJ whole genome shotgun (WGS) entry which is preliminary data.</text>
</comment>
<feature type="domain" description="Tyrosine-protein phosphatase" evidence="4">
    <location>
        <begin position="332"/>
        <end position="619"/>
    </location>
</feature>
<dbReference type="SUPFAM" id="SSF52799">
    <property type="entry name" value="(Phosphotyrosine protein) phosphatases II"/>
    <property type="match status" value="1"/>
</dbReference>
<feature type="domain" description="Tyrosine specific protein phosphatases" evidence="5">
    <location>
        <begin position="534"/>
        <end position="610"/>
    </location>
</feature>
<feature type="region of interest" description="Disordered" evidence="3">
    <location>
        <begin position="1"/>
        <end position="73"/>
    </location>
</feature>
<dbReference type="InterPro" id="IPR000387">
    <property type="entry name" value="Tyr_Pase_dom"/>
</dbReference>
<evidence type="ECO:0000256" key="1">
    <source>
        <dbReference type="ARBA" id="ARBA00009649"/>
    </source>
</evidence>
<feature type="compositionally biased region" description="Polar residues" evidence="3">
    <location>
        <begin position="99"/>
        <end position="108"/>
    </location>
</feature>
<dbReference type="CDD" id="cd01446">
    <property type="entry name" value="DSP_MapKP"/>
    <property type="match status" value="1"/>
</dbReference>
<dbReference type="PROSITE" id="PS00383">
    <property type="entry name" value="TYR_PHOSPHATASE_1"/>
    <property type="match status" value="1"/>
</dbReference>
<dbReference type="PROSITE" id="PS50206">
    <property type="entry name" value="RHODANESE_3"/>
    <property type="match status" value="1"/>
</dbReference>
<dbReference type="PANTHER" id="PTHR19134:SF561">
    <property type="entry name" value="PROTEIN TYROSINE PHOSPHATASE 36E, ISOFORM A"/>
    <property type="match status" value="1"/>
</dbReference>
<dbReference type="GO" id="GO:0004725">
    <property type="term" value="F:protein tyrosine phosphatase activity"/>
    <property type="evidence" value="ECO:0007669"/>
    <property type="project" value="UniProtKB-EC"/>
</dbReference>
<name>A0ABR2X4B6_9FUNG</name>
<dbReference type="SMART" id="SM00404">
    <property type="entry name" value="PTPc_motif"/>
    <property type="match status" value="1"/>
</dbReference>
<reference evidence="7 8" key="1">
    <citation type="submission" date="2023-04" db="EMBL/GenBank/DDBJ databases">
        <title>Genome of Basidiobolus ranarum AG-B5.</title>
        <authorList>
            <person name="Stajich J.E."/>
            <person name="Carter-House D."/>
            <person name="Gryganskyi A."/>
        </authorList>
    </citation>
    <scope>NUCLEOTIDE SEQUENCE [LARGE SCALE GENOMIC DNA]</scope>
    <source>
        <strain evidence="7 8">AG-B5</strain>
    </source>
</reference>
<dbReference type="PROSITE" id="PS50055">
    <property type="entry name" value="TYR_PHOSPHATASE_PTP"/>
    <property type="match status" value="1"/>
</dbReference>
<feature type="region of interest" description="Disordered" evidence="3">
    <location>
        <begin position="86"/>
        <end position="108"/>
    </location>
</feature>
<keyword evidence="7" id="KW-0378">Hydrolase</keyword>
<dbReference type="EMBL" id="JASJQH010000011">
    <property type="protein sequence ID" value="KAK9768617.1"/>
    <property type="molecule type" value="Genomic_DNA"/>
</dbReference>
<comment type="similarity">
    <text evidence="1">Belongs to the protein-tyrosine phosphatase family. Non-receptor class subfamily.</text>
</comment>
<evidence type="ECO:0000313" key="7">
    <source>
        <dbReference type="EMBL" id="KAK9768617.1"/>
    </source>
</evidence>
<dbReference type="InterPro" id="IPR001763">
    <property type="entry name" value="Rhodanese-like_dom"/>
</dbReference>
<sequence>MTIGLSYKPSHISLPDTSPYFPRNGKSPSKMYTTNPLDSPIISPRVSSPRSPCGSGMKNYFSPSEAQSPQTNESLSRFNFLSMQATKNRQSDNSPKRQIPNNSDSSLSNFRTVTPELLAELMQSNNPSQVLIIDMRSFVHYSQSHINDAVNLCIPNTLLKRPSFGVEKLAETLITENDRKILNNWMNYASIVMYDASSEFIADNTPIIHLAKKFMGKASSVSIGWLKGGFDNFQSKFSNLCKVNSIIPAKVSASKPLPSPSTFLAGPLTCPTPTLGGMTTPFFNNIRPHHDVTCELGEIVAVRTPVKSQNPVSGLPPFLADVAYNAQGKYKLSQTFKRIDKVEQKRLQSLLIAQAHHVCQSNPYSIAAGIERGSKNRYNNIWPYEHSRVKLEHSGRSDSDYINASFIHSKGISSQYIATQAPLPSTFSDFWEMIWEQNSRVIVMLTKEEEAGRIKCHRYWPDTITSPPITYEENVQVKLVSESLPLENDTTVTLRNLILTNLHTGEERSIHQLHFIGWPDFGIPTDPTGVLGLRDIAHDIQQSQESGPMIVHCSAGCGRTGAFCTIDTVLETLASKQQSINTLQEDMIAEVVDQFRDQRLSMVQTLRQFVFCYEAVLWRLVGAPGCQRKSTGVSKPIKPVSMPHVAQHNADPVPKSSQTELILNPPSGADFFSFSPSHNTSLSFNDPRRTSYFG</sequence>
<evidence type="ECO:0000259" key="5">
    <source>
        <dbReference type="PROSITE" id="PS50056"/>
    </source>
</evidence>
<dbReference type="CDD" id="cd18533">
    <property type="entry name" value="PTP_fungal"/>
    <property type="match status" value="1"/>
</dbReference>
<evidence type="ECO:0000313" key="8">
    <source>
        <dbReference type="Proteomes" id="UP001479436"/>
    </source>
</evidence>
<dbReference type="Gene3D" id="3.90.190.10">
    <property type="entry name" value="Protein tyrosine phosphatase superfamily"/>
    <property type="match status" value="1"/>
</dbReference>
<evidence type="ECO:0000259" key="6">
    <source>
        <dbReference type="PROSITE" id="PS50206"/>
    </source>
</evidence>
<accession>A0ABR2X4B6</accession>
<dbReference type="InterPro" id="IPR036873">
    <property type="entry name" value="Rhodanese-like_dom_sf"/>
</dbReference>
<proteinExistence type="inferred from homology"/>
<dbReference type="InterPro" id="IPR000242">
    <property type="entry name" value="PTP_cat"/>
</dbReference>
<dbReference type="Pfam" id="PF00581">
    <property type="entry name" value="Rhodanese"/>
    <property type="match status" value="1"/>
</dbReference>
<dbReference type="Gene3D" id="3.40.250.10">
    <property type="entry name" value="Rhodanese-like domain"/>
    <property type="match status" value="1"/>
</dbReference>
<dbReference type="EC" id="3.1.3.48" evidence="2"/>
<evidence type="ECO:0000256" key="3">
    <source>
        <dbReference type="SAM" id="MobiDB-lite"/>
    </source>
</evidence>
<dbReference type="SMART" id="SM00194">
    <property type="entry name" value="PTPc"/>
    <property type="match status" value="1"/>
</dbReference>
<feature type="compositionally biased region" description="Polar residues" evidence="3">
    <location>
        <begin position="61"/>
        <end position="73"/>
    </location>
</feature>
<dbReference type="InterPro" id="IPR050348">
    <property type="entry name" value="Protein-Tyr_Phosphatase"/>
</dbReference>
<dbReference type="PRINTS" id="PR00700">
    <property type="entry name" value="PRTYPHPHTASE"/>
</dbReference>
<dbReference type="Pfam" id="PF00102">
    <property type="entry name" value="Y_phosphatase"/>
    <property type="match status" value="1"/>
</dbReference>
<dbReference type="InterPro" id="IPR016130">
    <property type="entry name" value="Tyr_Pase_AS"/>
</dbReference>
<organism evidence="7 8">
    <name type="scientific">Basidiobolus ranarum</name>
    <dbReference type="NCBI Taxonomy" id="34480"/>
    <lineage>
        <taxon>Eukaryota</taxon>
        <taxon>Fungi</taxon>
        <taxon>Fungi incertae sedis</taxon>
        <taxon>Zoopagomycota</taxon>
        <taxon>Entomophthoromycotina</taxon>
        <taxon>Basidiobolomycetes</taxon>
        <taxon>Basidiobolales</taxon>
        <taxon>Basidiobolaceae</taxon>
        <taxon>Basidiobolus</taxon>
    </lineage>
</organism>
<evidence type="ECO:0000256" key="2">
    <source>
        <dbReference type="ARBA" id="ARBA00013064"/>
    </source>
</evidence>
<dbReference type="InterPro" id="IPR029021">
    <property type="entry name" value="Prot-tyrosine_phosphatase-like"/>
</dbReference>
<feature type="compositionally biased region" description="Polar residues" evidence="3">
    <location>
        <begin position="26"/>
        <end position="37"/>
    </location>
</feature>
<protein>
    <recommendedName>
        <fullName evidence="2">protein-tyrosine-phosphatase</fullName>
        <ecNumber evidence="2">3.1.3.48</ecNumber>
    </recommendedName>
</protein>
<dbReference type="InterPro" id="IPR003595">
    <property type="entry name" value="Tyr_Pase_cat"/>
</dbReference>
<gene>
    <name evidence="7" type="primary">Ptp2_1</name>
    <name evidence="7" type="ORF">K7432_000602</name>
</gene>
<dbReference type="SUPFAM" id="SSF52821">
    <property type="entry name" value="Rhodanese/Cell cycle control phosphatase"/>
    <property type="match status" value="1"/>
</dbReference>
<dbReference type="PANTHER" id="PTHR19134">
    <property type="entry name" value="RECEPTOR-TYPE TYROSINE-PROTEIN PHOSPHATASE"/>
    <property type="match status" value="1"/>
</dbReference>
<keyword evidence="8" id="KW-1185">Reference proteome</keyword>
<feature type="compositionally biased region" description="Low complexity" evidence="3">
    <location>
        <begin position="39"/>
        <end position="52"/>
    </location>
</feature>
<dbReference type="Proteomes" id="UP001479436">
    <property type="component" value="Unassembled WGS sequence"/>
</dbReference>